<accession>W8X9F6</accession>
<feature type="transmembrane region" description="Helical" evidence="6">
    <location>
        <begin position="20"/>
        <end position="37"/>
    </location>
</feature>
<evidence type="ECO:0000313" key="7">
    <source>
        <dbReference type="EMBL" id="CDM24740.1"/>
    </source>
</evidence>
<dbReference type="InterPro" id="IPR043428">
    <property type="entry name" value="LivM-like"/>
</dbReference>
<name>W8X9F6_CASD6</name>
<keyword evidence="4 6" id="KW-1133">Transmembrane helix</keyword>
<feature type="transmembrane region" description="Helical" evidence="6">
    <location>
        <begin position="97"/>
        <end position="117"/>
    </location>
</feature>
<dbReference type="PANTHER" id="PTHR30482:SF10">
    <property type="entry name" value="HIGH-AFFINITY BRANCHED-CHAIN AMINO ACID TRANSPORT PROTEIN BRAE"/>
    <property type="match status" value="1"/>
</dbReference>
<evidence type="ECO:0000256" key="6">
    <source>
        <dbReference type="SAM" id="Phobius"/>
    </source>
</evidence>
<evidence type="ECO:0000256" key="1">
    <source>
        <dbReference type="ARBA" id="ARBA00004651"/>
    </source>
</evidence>
<dbReference type="PANTHER" id="PTHR30482">
    <property type="entry name" value="HIGH-AFFINITY BRANCHED-CHAIN AMINO ACID TRANSPORT SYSTEM PERMEASE"/>
    <property type="match status" value="1"/>
</dbReference>
<evidence type="ECO:0000256" key="4">
    <source>
        <dbReference type="ARBA" id="ARBA00022989"/>
    </source>
</evidence>
<protein>
    <submittedName>
        <fullName evidence="7">Branched-chain amino acid transport system permease protein LivM</fullName>
    </submittedName>
</protein>
<evidence type="ECO:0000313" key="8">
    <source>
        <dbReference type="Proteomes" id="UP000019805"/>
    </source>
</evidence>
<feature type="transmembrane region" description="Helical" evidence="6">
    <location>
        <begin position="74"/>
        <end position="91"/>
    </location>
</feature>
<evidence type="ECO:0000256" key="2">
    <source>
        <dbReference type="ARBA" id="ARBA00022475"/>
    </source>
</evidence>
<reference evidence="7 8" key="1">
    <citation type="journal article" date="2014" name="BMC Microbiol.">
        <title>The oxygen-independent metabolism of cyclic monoterpenes in Castellaniella defragrans 65Phen.</title>
        <authorList>
            <person name="Petasch J."/>
            <person name="Disch E.M."/>
            <person name="Markert S."/>
            <person name="Becher D."/>
            <person name="Schweder T."/>
            <person name="Huttel B."/>
            <person name="Reinhardt R."/>
            <person name="Harder J."/>
        </authorList>
    </citation>
    <scope>NUCLEOTIDE SEQUENCE [LARGE SCALE GENOMIC DNA]</scope>
    <source>
        <strain evidence="7">65Phen</strain>
    </source>
</reference>
<dbReference type="GO" id="GO:0015658">
    <property type="term" value="F:branched-chain amino acid transmembrane transporter activity"/>
    <property type="evidence" value="ECO:0007669"/>
    <property type="project" value="InterPro"/>
</dbReference>
<evidence type="ECO:0000256" key="5">
    <source>
        <dbReference type="ARBA" id="ARBA00023136"/>
    </source>
</evidence>
<dbReference type="AlphaFoldDB" id="W8X9F6"/>
<keyword evidence="5 6" id="KW-0472">Membrane</keyword>
<comment type="subcellular location">
    <subcellularLocation>
        <location evidence="1">Cell membrane</location>
        <topology evidence="1">Multi-pass membrane protein</topology>
    </subcellularLocation>
</comment>
<proteinExistence type="predicted"/>
<feature type="transmembrane region" description="Helical" evidence="6">
    <location>
        <begin position="173"/>
        <end position="191"/>
    </location>
</feature>
<feature type="transmembrane region" description="Helical" evidence="6">
    <location>
        <begin position="124"/>
        <end position="145"/>
    </location>
</feature>
<feature type="transmembrane region" description="Helical" evidence="6">
    <location>
        <begin position="257"/>
        <end position="284"/>
    </location>
</feature>
<dbReference type="HOGENOM" id="CLU_031365_1_1_4"/>
<dbReference type="Proteomes" id="UP000019805">
    <property type="component" value="Chromosome"/>
</dbReference>
<sequence length="322" mass="34274">MDKHMKQATPAARADRARALRLAGPALWALGLLIPQLLSPAWITIGGIFAIYSIVALSQDIVLGRAGMYDMGHAVFFGIGAYTCAILSLSFNWPVLWTIPVAIVLAAALGAILSAPIVKLRGDYLLVVTIGFNAIFVLAMQNNLFGLTGGADGLFGVSGPTLFGHMFGTQSDLFYLNWVVLAVVLWLMGNLDRSALGRTFRYIKHDELAAGTLGVNARNYKVAAFALSAGLAGLAGTLFAMQLSAVSPGSFRFTDSVVLFAIVLVGGQASVPGVLLGTAMMFVVPQIFTEFAQYRYLAFGVAMILVMILRPQGIWPARKGIA</sequence>
<feature type="transmembrane region" description="Helical" evidence="6">
    <location>
        <begin position="43"/>
        <end position="62"/>
    </location>
</feature>
<dbReference type="CDD" id="cd06581">
    <property type="entry name" value="TM_PBP1_LivM_like"/>
    <property type="match status" value="1"/>
</dbReference>
<feature type="transmembrane region" description="Helical" evidence="6">
    <location>
        <begin position="222"/>
        <end position="245"/>
    </location>
</feature>
<dbReference type="PATRIC" id="fig|1437824.5.peg.2257"/>
<dbReference type="GO" id="GO:0005886">
    <property type="term" value="C:plasma membrane"/>
    <property type="evidence" value="ECO:0007669"/>
    <property type="project" value="UniProtKB-SubCell"/>
</dbReference>
<dbReference type="Pfam" id="PF02653">
    <property type="entry name" value="BPD_transp_2"/>
    <property type="match status" value="1"/>
</dbReference>
<organism evidence="7 8">
    <name type="scientific">Castellaniella defragrans (strain DSM 12143 / CCUG 39792 / 65Phen)</name>
    <name type="common">Alcaligenes defragrans</name>
    <dbReference type="NCBI Taxonomy" id="1437824"/>
    <lineage>
        <taxon>Bacteria</taxon>
        <taxon>Pseudomonadati</taxon>
        <taxon>Pseudomonadota</taxon>
        <taxon>Betaproteobacteria</taxon>
        <taxon>Burkholderiales</taxon>
        <taxon>Alcaligenaceae</taxon>
        <taxon>Castellaniella</taxon>
    </lineage>
</organism>
<keyword evidence="8" id="KW-1185">Reference proteome</keyword>
<gene>
    <name evidence="7" type="ORF">BN940_11406</name>
</gene>
<dbReference type="EMBL" id="HG916765">
    <property type="protein sequence ID" value="CDM24740.1"/>
    <property type="molecule type" value="Genomic_DNA"/>
</dbReference>
<keyword evidence="2" id="KW-1003">Cell membrane</keyword>
<dbReference type="STRING" id="1437824.BN940_11406"/>
<feature type="transmembrane region" description="Helical" evidence="6">
    <location>
        <begin position="296"/>
        <end position="315"/>
    </location>
</feature>
<evidence type="ECO:0000256" key="3">
    <source>
        <dbReference type="ARBA" id="ARBA00022692"/>
    </source>
</evidence>
<dbReference type="eggNOG" id="COG4177">
    <property type="taxonomic scope" value="Bacteria"/>
</dbReference>
<dbReference type="KEGG" id="cdn:BN940_11406"/>
<keyword evidence="3 6" id="KW-0812">Transmembrane</keyword>
<dbReference type="InterPro" id="IPR001851">
    <property type="entry name" value="ABC_transp_permease"/>
</dbReference>